<comment type="subcellular location">
    <subcellularLocation>
        <location evidence="1 11">Golgi apparatus membrane</location>
        <topology evidence="1 11">Single-pass type II membrane protein</topology>
    </subcellularLocation>
</comment>
<keyword evidence="7" id="KW-1133">Transmembrane helix</keyword>
<dbReference type="Proteomes" id="UP000192247">
    <property type="component" value="Unassembled WGS sequence"/>
</dbReference>
<dbReference type="PANTHER" id="PTHR11214:SF314">
    <property type="entry name" value="HEXOSYLTRANSFERASE"/>
    <property type="match status" value="1"/>
</dbReference>
<organism evidence="12 13">
    <name type="scientific">Tropilaelaps mercedesae</name>
    <dbReference type="NCBI Taxonomy" id="418985"/>
    <lineage>
        <taxon>Eukaryota</taxon>
        <taxon>Metazoa</taxon>
        <taxon>Ecdysozoa</taxon>
        <taxon>Arthropoda</taxon>
        <taxon>Chelicerata</taxon>
        <taxon>Arachnida</taxon>
        <taxon>Acari</taxon>
        <taxon>Parasitiformes</taxon>
        <taxon>Mesostigmata</taxon>
        <taxon>Gamasina</taxon>
        <taxon>Dermanyssoidea</taxon>
        <taxon>Laelapidae</taxon>
        <taxon>Tropilaelaps</taxon>
    </lineage>
</organism>
<evidence type="ECO:0000313" key="13">
    <source>
        <dbReference type="Proteomes" id="UP000192247"/>
    </source>
</evidence>
<evidence type="ECO:0000256" key="4">
    <source>
        <dbReference type="ARBA" id="ARBA00022679"/>
    </source>
</evidence>
<keyword evidence="8 11" id="KW-0333">Golgi apparatus</keyword>
<dbReference type="STRING" id="418985.A0A1V9X370"/>
<evidence type="ECO:0000256" key="10">
    <source>
        <dbReference type="ARBA" id="ARBA00023180"/>
    </source>
</evidence>
<dbReference type="GO" id="GO:0016758">
    <property type="term" value="F:hexosyltransferase activity"/>
    <property type="evidence" value="ECO:0007669"/>
    <property type="project" value="InterPro"/>
</dbReference>
<keyword evidence="6" id="KW-0735">Signal-anchor</keyword>
<dbReference type="EMBL" id="MNPL01027157">
    <property type="protein sequence ID" value="OQR67843.1"/>
    <property type="molecule type" value="Genomic_DNA"/>
</dbReference>
<dbReference type="InParanoid" id="A0A1V9X370"/>
<dbReference type="EC" id="2.4.1.-" evidence="11"/>
<comment type="similarity">
    <text evidence="2 11">Belongs to the glycosyltransferase 31 family.</text>
</comment>
<keyword evidence="4" id="KW-0808">Transferase</keyword>
<evidence type="ECO:0000256" key="6">
    <source>
        <dbReference type="ARBA" id="ARBA00022968"/>
    </source>
</evidence>
<evidence type="ECO:0000256" key="5">
    <source>
        <dbReference type="ARBA" id="ARBA00022692"/>
    </source>
</evidence>
<name>A0A1V9X370_9ACAR</name>
<gene>
    <name evidence="12" type="ORF">BIW11_02123</name>
</gene>
<dbReference type="AlphaFoldDB" id="A0A1V9X370"/>
<sequence length="407" mass="46055">MCLRRGPFGLVTLVAGFLVTAWLILAITVDDSSINPPFGVVFDAKTPKTAKARRSEGPATVQILVEAAREDLTVKAIEKPPPVGDDSPAGVSDQIRLTDEVGWVIQRPENFTVHRGFEANAHNYTYILNAETLCNDLDPRRLRVLVFVETHVKNTERRKAIRKTWAQRALQKALNYRVVFLFGNGGNETVQQAALLEHYFYGDVAQEDFPERFENLSIKSVMGLKYAVTFCRSTDYVVKVDDDIYLHMPNVLKSFERHRRSPLKDNLICHRNRVKHILRPGKSLEVLRPKTMKYEVRDDVIPGSSFPPYCSGFSYGMSLRVARKLYEASLGTPLFFIEDVYVTGFCRHKAGVSLTDHPGMTLAPEVTQHNAPCYFHFAERINSNEIGPQEMLDIWDAVNTAGFFCPK</sequence>
<dbReference type="Gene3D" id="3.90.550.50">
    <property type="match status" value="1"/>
</dbReference>
<evidence type="ECO:0000256" key="11">
    <source>
        <dbReference type="RuleBase" id="RU363063"/>
    </source>
</evidence>
<protein>
    <recommendedName>
        <fullName evidence="11">Hexosyltransferase</fullName>
        <ecNumber evidence="11">2.4.1.-</ecNumber>
    </recommendedName>
</protein>
<accession>A0A1V9X370</accession>
<keyword evidence="9" id="KW-0472">Membrane</keyword>
<evidence type="ECO:0000313" key="12">
    <source>
        <dbReference type="EMBL" id="OQR67843.1"/>
    </source>
</evidence>
<evidence type="ECO:0000256" key="9">
    <source>
        <dbReference type="ARBA" id="ARBA00023136"/>
    </source>
</evidence>
<dbReference type="FunFam" id="3.90.550.50:FF:000001">
    <property type="entry name" value="Hexosyltransferase"/>
    <property type="match status" value="1"/>
</dbReference>
<evidence type="ECO:0000256" key="7">
    <source>
        <dbReference type="ARBA" id="ARBA00022989"/>
    </source>
</evidence>
<dbReference type="GO" id="GO:0000139">
    <property type="term" value="C:Golgi membrane"/>
    <property type="evidence" value="ECO:0007669"/>
    <property type="project" value="UniProtKB-SubCell"/>
</dbReference>
<proteinExistence type="inferred from homology"/>
<reference evidence="12 13" key="1">
    <citation type="journal article" date="2017" name="Gigascience">
        <title>Draft genome of the honey bee ectoparasitic mite, Tropilaelaps mercedesae, is shaped by the parasitic life history.</title>
        <authorList>
            <person name="Dong X."/>
            <person name="Armstrong S.D."/>
            <person name="Xia D."/>
            <person name="Makepeace B.L."/>
            <person name="Darby A.C."/>
            <person name="Kadowaki T."/>
        </authorList>
    </citation>
    <scope>NUCLEOTIDE SEQUENCE [LARGE SCALE GENOMIC DNA]</scope>
    <source>
        <strain evidence="12">Wuxi-XJTLU</strain>
    </source>
</reference>
<keyword evidence="5" id="KW-0812">Transmembrane</keyword>
<dbReference type="Pfam" id="PF01762">
    <property type="entry name" value="Galactosyl_T"/>
    <property type="match status" value="1"/>
</dbReference>
<dbReference type="OrthoDB" id="5512589at2759"/>
<evidence type="ECO:0000256" key="1">
    <source>
        <dbReference type="ARBA" id="ARBA00004323"/>
    </source>
</evidence>
<keyword evidence="10" id="KW-0325">Glycoprotein</keyword>
<keyword evidence="3 11" id="KW-0328">Glycosyltransferase</keyword>
<comment type="caution">
    <text evidence="12">The sequence shown here is derived from an EMBL/GenBank/DDBJ whole genome shotgun (WGS) entry which is preliminary data.</text>
</comment>
<evidence type="ECO:0000256" key="8">
    <source>
        <dbReference type="ARBA" id="ARBA00023034"/>
    </source>
</evidence>
<dbReference type="InterPro" id="IPR002659">
    <property type="entry name" value="Glyco_trans_31"/>
</dbReference>
<dbReference type="GO" id="GO:0006493">
    <property type="term" value="P:protein O-linked glycosylation"/>
    <property type="evidence" value="ECO:0007669"/>
    <property type="project" value="TreeGrafter"/>
</dbReference>
<dbReference type="PANTHER" id="PTHR11214">
    <property type="entry name" value="BETA-1,3-N-ACETYLGLUCOSAMINYLTRANSFERASE"/>
    <property type="match status" value="1"/>
</dbReference>
<keyword evidence="13" id="KW-1185">Reference proteome</keyword>
<evidence type="ECO:0000256" key="2">
    <source>
        <dbReference type="ARBA" id="ARBA00008661"/>
    </source>
</evidence>
<evidence type="ECO:0000256" key="3">
    <source>
        <dbReference type="ARBA" id="ARBA00022676"/>
    </source>
</evidence>